<feature type="transmembrane region" description="Helical" evidence="10">
    <location>
        <begin position="299"/>
        <end position="321"/>
    </location>
</feature>
<proteinExistence type="inferred from homology"/>
<dbReference type="EMBL" id="CP148074">
    <property type="protein sequence ID" value="WXL24099.1"/>
    <property type="molecule type" value="Genomic_DNA"/>
</dbReference>
<feature type="transmembrane region" description="Helical" evidence="10">
    <location>
        <begin position="417"/>
        <end position="435"/>
    </location>
</feature>
<keyword evidence="2" id="KW-1003">Cell membrane</keyword>
<evidence type="ECO:0000256" key="4">
    <source>
        <dbReference type="ARBA" id="ARBA00022960"/>
    </source>
</evidence>
<evidence type="ECO:0000313" key="12">
    <source>
        <dbReference type="Proteomes" id="UP001476583"/>
    </source>
</evidence>
<dbReference type="Pfam" id="PF03023">
    <property type="entry name" value="MurJ"/>
    <property type="match status" value="1"/>
</dbReference>
<gene>
    <name evidence="11" type="ORF">WG219_12125</name>
</gene>
<evidence type="ECO:0000256" key="5">
    <source>
        <dbReference type="ARBA" id="ARBA00022984"/>
    </source>
</evidence>
<keyword evidence="5" id="KW-0573">Peptidoglycan synthesis</keyword>
<evidence type="ECO:0000256" key="8">
    <source>
        <dbReference type="ARBA" id="ARBA00060041"/>
    </source>
</evidence>
<keyword evidence="7 10" id="KW-0472">Membrane</keyword>
<evidence type="ECO:0000256" key="7">
    <source>
        <dbReference type="ARBA" id="ARBA00023136"/>
    </source>
</evidence>
<evidence type="ECO:0000256" key="9">
    <source>
        <dbReference type="ARBA" id="ARBA00061532"/>
    </source>
</evidence>
<protein>
    <submittedName>
        <fullName evidence="11">Lipid II flippase MurJ</fullName>
    </submittedName>
</protein>
<dbReference type="PRINTS" id="PR01806">
    <property type="entry name" value="VIRFACTRMVIN"/>
</dbReference>
<dbReference type="InterPro" id="IPR004268">
    <property type="entry name" value="MurJ"/>
</dbReference>
<feature type="transmembrane region" description="Helical" evidence="10">
    <location>
        <begin position="333"/>
        <end position="355"/>
    </location>
</feature>
<accession>A0ABZ2RFU6</accession>
<feature type="transmembrane region" description="Helical" evidence="10">
    <location>
        <begin position="123"/>
        <end position="142"/>
    </location>
</feature>
<dbReference type="PANTHER" id="PTHR43486:SF1">
    <property type="entry name" value="LIPID II FLIPPASE MURJ-RELATED"/>
    <property type="match status" value="1"/>
</dbReference>
<comment type="subcellular location">
    <subcellularLocation>
        <location evidence="1">Cell membrane</location>
        <topology evidence="1">Multi-pass membrane protein</topology>
    </subcellularLocation>
</comment>
<evidence type="ECO:0000313" key="11">
    <source>
        <dbReference type="EMBL" id="WXL24099.1"/>
    </source>
</evidence>
<feature type="transmembrane region" description="Helical" evidence="10">
    <location>
        <begin position="79"/>
        <end position="103"/>
    </location>
</feature>
<evidence type="ECO:0000256" key="3">
    <source>
        <dbReference type="ARBA" id="ARBA00022692"/>
    </source>
</evidence>
<feature type="transmembrane region" description="Helical" evidence="10">
    <location>
        <begin position="48"/>
        <end position="67"/>
    </location>
</feature>
<keyword evidence="3 10" id="KW-0812">Transmembrane</keyword>
<evidence type="ECO:0000256" key="2">
    <source>
        <dbReference type="ARBA" id="ARBA00022475"/>
    </source>
</evidence>
<dbReference type="Proteomes" id="UP001476583">
    <property type="component" value="Chromosome"/>
</dbReference>
<evidence type="ECO:0000256" key="10">
    <source>
        <dbReference type="SAM" id="Phobius"/>
    </source>
</evidence>
<feature type="transmembrane region" description="Helical" evidence="10">
    <location>
        <begin position="375"/>
        <end position="405"/>
    </location>
</feature>
<feature type="transmembrane region" description="Helical" evidence="10">
    <location>
        <begin position="441"/>
        <end position="463"/>
    </location>
</feature>
<feature type="transmembrane region" description="Helical" evidence="10">
    <location>
        <begin position="149"/>
        <end position="167"/>
    </location>
</feature>
<reference evidence="11 12" key="1">
    <citation type="submission" date="2024-03" db="EMBL/GenBank/DDBJ databases">
        <title>Complete genome of BD2.</title>
        <authorList>
            <person name="Cao G."/>
        </authorList>
    </citation>
    <scope>NUCLEOTIDE SEQUENCE [LARGE SCALE GENOMIC DNA]</scope>
    <source>
        <strain evidence="11 12">BD2</strain>
    </source>
</reference>
<keyword evidence="6 10" id="KW-1133">Transmembrane helix</keyword>
<comment type="similarity">
    <text evidence="9">Belongs to the MurJ/MviN family.</text>
</comment>
<sequence length="468" mass="49846">MLGSAFWLTFATLLGLCLGFARELLLVTSWGAGQQSDAFLIALFLPEALRMSLAGGLLSAAALPLFLQRQSRQQMQWLSAMLPSLFGLALALSTAIYVAAPWLVKLLGPGLTDTATAQAASNLQVLVWCMPGLMLHAVLTIPLHAREQFFLAGLGSLLFNLPPVIYLAVVGPNSNPTHLAWSCLLGSLLMPLVLLPAVWTQGWRPWQLRAPGNELRELAQRIGPLLASNAASQGLTLLERLAASLLGEGAVTWVNLARKLINLPMIALMSLNQVLLSMMSRRQGSQRLDSLKRGIESAILLTLPAGVGLVAAAPAFVTLLLPEQGIGSPLPNLLAWFALPLVFGASNALLARYAYADGDTRLPLRCELTGSAVNAGLLLVLPLAIGLSGIPLASTAGVICTAALLIHRLKLAHLVHWPRLCLLSAGLLTVAALLILPITNIWLQLALATAMGALTLGTLAMWLRPWRQ</sequence>
<organism evidence="11 12">
    <name type="scientific">Ectopseudomonas mendocina</name>
    <name type="common">Pseudomonas mendocina</name>
    <dbReference type="NCBI Taxonomy" id="300"/>
    <lineage>
        <taxon>Bacteria</taxon>
        <taxon>Pseudomonadati</taxon>
        <taxon>Pseudomonadota</taxon>
        <taxon>Gammaproteobacteria</taxon>
        <taxon>Pseudomonadales</taxon>
        <taxon>Pseudomonadaceae</taxon>
        <taxon>Ectopseudomonas</taxon>
    </lineage>
</organism>
<keyword evidence="12" id="KW-1185">Reference proteome</keyword>
<keyword evidence="4" id="KW-0133">Cell shape</keyword>
<feature type="transmembrane region" description="Helical" evidence="10">
    <location>
        <begin position="179"/>
        <end position="199"/>
    </location>
</feature>
<dbReference type="PANTHER" id="PTHR43486">
    <property type="entry name" value="LIPID II FLIPPASE MURJ-RELATED"/>
    <property type="match status" value="1"/>
</dbReference>
<evidence type="ECO:0000256" key="6">
    <source>
        <dbReference type="ARBA" id="ARBA00022989"/>
    </source>
</evidence>
<evidence type="ECO:0000256" key="1">
    <source>
        <dbReference type="ARBA" id="ARBA00004651"/>
    </source>
</evidence>
<name>A0ABZ2RFU6_ECTME</name>
<comment type="function">
    <text evidence="8">Involved in peptidoglycan biosynthesis. Transports lipid-linked peptidoglycan precursors from the inner to the outer leaflet of the cytoplasmic membrane.</text>
</comment>